<feature type="transmembrane region" description="Helical" evidence="1">
    <location>
        <begin position="12"/>
        <end position="38"/>
    </location>
</feature>
<evidence type="ECO:0000313" key="2">
    <source>
        <dbReference type="EMBL" id="POG66481.1"/>
    </source>
</evidence>
<dbReference type="EMBL" id="AUPC02000190">
    <property type="protein sequence ID" value="POG66481.1"/>
    <property type="molecule type" value="Genomic_DNA"/>
</dbReference>
<name>A0A2P4PM81_RHIID</name>
<keyword evidence="1" id="KW-0812">Transmembrane</keyword>
<sequence length="53" mass="6629">MMIHGKRWWKILLYQNMLCLIILVLLHIWIFKIFLVLLQNFSLYIKKYLMFGK</sequence>
<evidence type="ECO:0000313" key="3">
    <source>
        <dbReference type="Proteomes" id="UP000018888"/>
    </source>
</evidence>
<evidence type="ECO:0000256" key="1">
    <source>
        <dbReference type="SAM" id="Phobius"/>
    </source>
</evidence>
<reference evidence="2 3" key="2">
    <citation type="journal article" date="2018" name="New Phytol.">
        <title>High intraspecific genome diversity in the model arbuscular mycorrhizal symbiont Rhizophagus irregularis.</title>
        <authorList>
            <person name="Chen E.C.H."/>
            <person name="Morin E."/>
            <person name="Beaudet D."/>
            <person name="Noel J."/>
            <person name="Yildirir G."/>
            <person name="Ndikumana S."/>
            <person name="Charron P."/>
            <person name="St-Onge C."/>
            <person name="Giorgi J."/>
            <person name="Kruger M."/>
            <person name="Marton T."/>
            <person name="Ropars J."/>
            <person name="Grigoriev I.V."/>
            <person name="Hainaut M."/>
            <person name="Henrissat B."/>
            <person name="Roux C."/>
            <person name="Martin F."/>
            <person name="Corradi N."/>
        </authorList>
    </citation>
    <scope>NUCLEOTIDE SEQUENCE [LARGE SCALE GENOMIC DNA]</scope>
    <source>
        <strain evidence="2 3">DAOM 197198</strain>
    </source>
</reference>
<gene>
    <name evidence="2" type="ORF">GLOIN_2v1656727</name>
</gene>
<comment type="caution">
    <text evidence="2">The sequence shown here is derived from an EMBL/GenBank/DDBJ whole genome shotgun (WGS) entry which is preliminary data.</text>
</comment>
<accession>A0A2P4PM81</accession>
<protein>
    <submittedName>
        <fullName evidence="2">Uncharacterized protein</fullName>
    </submittedName>
</protein>
<organism evidence="2 3">
    <name type="scientific">Rhizophagus irregularis (strain DAOM 181602 / DAOM 197198 / MUCL 43194)</name>
    <name type="common">Arbuscular mycorrhizal fungus</name>
    <name type="synonym">Glomus intraradices</name>
    <dbReference type="NCBI Taxonomy" id="747089"/>
    <lineage>
        <taxon>Eukaryota</taxon>
        <taxon>Fungi</taxon>
        <taxon>Fungi incertae sedis</taxon>
        <taxon>Mucoromycota</taxon>
        <taxon>Glomeromycotina</taxon>
        <taxon>Glomeromycetes</taxon>
        <taxon>Glomerales</taxon>
        <taxon>Glomeraceae</taxon>
        <taxon>Rhizophagus</taxon>
    </lineage>
</organism>
<keyword evidence="3" id="KW-1185">Reference proteome</keyword>
<dbReference type="AlphaFoldDB" id="A0A2P4PM81"/>
<keyword evidence="1" id="KW-1133">Transmembrane helix</keyword>
<dbReference type="Proteomes" id="UP000018888">
    <property type="component" value="Unassembled WGS sequence"/>
</dbReference>
<keyword evidence="1" id="KW-0472">Membrane</keyword>
<reference evidence="2 3" key="1">
    <citation type="journal article" date="2013" name="Proc. Natl. Acad. Sci. U.S.A.">
        <title>Genome of an arbuscular mycorrhizal fungus provides insight into the oldest plant symbiosis.</title>
        <authorList>
            <person name="Tisserant E."/>
            <person name="Malbreil M."/>
            <person name="Kuo A."/>
            <person name="Kohler A."/>
            <person name="Symeonidi A."/>
            <person name="Balestrini R."/>
            <person name="Charron P."/>
            <person name="Duensing N."/>
            <person name="Frei Dit Frey N."/>
            <person name="Gianinazzi-Pearson V."/>
            <person name="Gilbert L.B."/>
            <person name="Handa Y."/>
            <person name="Herr J.R."/>
            <person name="Hijri M."/>
            <person name="Koul R."/>
            <person name="Kawaguchi M."/>
            <person name="Krajinski F."/>
            <person name="Lammers P.J."/>
            <person name="Masclaux F.G."/>
            <person name="Murat C."/>
            <person name="Morin E."/>
            <person name="Ndikumana S."/>
            <person name="Pagni M."/>
            <person name="Petitpierre D."/>
            <person name="Requena N."/>
            <person name="Rosikiewicz P."/>
            <person name="Riley R."/>
            <person name="Saito K."/>
            <person name="San Clemente H."/>
            <person name="Shapiro H."/>
            <person name="van Tuinen D."/>
            <person name="Becard G."/>
            <person name="Bonfante P."/>
            <person name="Paszkowski U."/>
            <person name="Shachar-Hill Y.Y."/>
            <person name="Tuskan G.A."/>
            <person name="Young P.W."/>
            <person name="Sanders I.R."/>
            <person name="Henrissat B."/>
            <person name="Rensing S.A."/>
            <person name="Grigoriev I.V."/>
            <person name="Corradi N."/>
            <person name="Roux C."/>
            <person name="Martin F."/>
        </authorList>
    </citation>
    <scope>NUCLEOTIDE SEQUENCE [LARGE SCALE GENOMIC DNA]</scope>
    <source>
        <strain evidence="2 3">DAOM 197198</strain>
    </source>
</reference>
<proteinExistence type="predicted"/>